<dbReference type="InterPro" id="IPR001005">
    <property type="entry name" value="SANT/Myb"/>
</dbReference>
<dbReference type="SUPFAM" id="SSF46689">
    <property type="entry name" value="Homeodomain-like"/>
    <property type="match status" value="1"/>
</dbReference>
<dbReference type="CDD" id="cd00167">
    <property type="entry name" value="SANT"/>
    <property type="match status" value="2"/>
</dbReference>
<evidence type="ECO:0000259" key="2">
    <source>
        <dbReference type="PROSITE" id="PS51294"/>
    </source>
</evidence>
<proteinExistence type="predicted"/>
<dbReference type="PANTHER" id="PTHR45614">
    <property type="entry name" value="MYB PROTEIN-RELATED"/>
    <property type="match status" value="1"/>
</dbReference>
<accession>A0A1R2AT80</accession>
<evidence type="ECO:0008006" key="5">
    <source>
        <dbReference type="Google" id="ProtNLM"/>
    </source>
</evidence>
<keyword evidence="4" id="KW-1185">Reference proteome</keyword>
<dbReference type="GO" id="GO:0000978">
    <property type="term" value="F:RNA polymerase II cis-regulatory region sequence-specific DNA binding"/>
    <property type="evidence" value="ECO:0007669"/>
    <property type="project" value="TreeGrafter"/>
</dbReference>
<evidence type="ECO:0000259" key="1">
    <source>
        <dbReference type="PROSITE" id="PS50090"/>
    </source>
</evidence>
<organism evidence="3 4">
    <name type="scientific">Stentor coeruleus</name>
    <dbReference type="NCBI Taxonomy" id="5963"/>
    <lineage>
        <taxon>Eukaryota</taxon>
        <taxon>Sar</taxon>
        <taxon>Alveolata</taxon>
        <taxon>Ciliophora</taxon>
        <taxon>Postciliodesmatophora</taxon>
        <taxon>Heterotrichea</taxon>
        <taxon>Heterotrichida</taxon>
        <taxon>Stentoridae</taxon>
        <taxon>Stentor</taxon>
    </lineage>
</organism>
<dbReference type="GO" id="GO:0005634">
    <property type="term" value="C:nucleus"/>
    <property type="evidence" value="ECO:0007669"/>
    <property type="project" value="TreeGrafter"/>
</dbReference>
<dbReference type="InterPro" id="IPR050560">
    <property type="entry name" value="MYB_TF"/>
</dbReference>
<dbReference type="OrthoDB" id="2143914at2759"/>
<comment type="caution">
    <text evidence="3">The sequence shown here is derived from an EMBL/GenBank/DDBJ whole genome shotgun (WGS) entry which is preliminary data.</text>
</comment>
<dbReference type="SMART" id="SM00717">
    <property type="entry name" value="SANT"/>
    <property type="match status" value="2"/>
</dbReference>
<dbReference type="EMBL" id="MPUH01001444">
    <property type="protein sequence ID" value="OMJ67733.1"/>
    <property type="molecule type" value="Genomic_DNA"/>
</dbReference>
<dbReference type="Pfam" id="PF13921">
    <property type="entry name" value="Myb_DNA-bind_6"/>
    <property type="match status" value="1"/>
</dbReference>
<feature type="domain" description="Myb-like" evidence="1">
    <location>
        <begin position="4"/>
        <end position="60"/>
    </location>
</feature>
<feature type="domain" description="HTH myb-type" evidence="2">
    <location>
        <begin position="68"/>
        <end position="115"/>
    </location>
</feature>
<dbReference type="AlphaFoldDB" id="A0A1R2AT80"/>
<gene>
    <name evidence="3" type="ORF">SteCoe_35026</name>
</gene>
<dbReference type="InterPro" id="IPR017930">
    <property type="entry name" value="Myb_dom"/>
</dbReference>
<reference evidence="3 4" key="1">
    <citation type="submission" date="2016-11" db="EMBL/GenBank/DDBJ databases">
        <title>The macronuclear genome of Stentor coeruleus: a giant cell with tiny introns.</title>
        <authorList>
            <person name="Slabodnick M."/>
            <person name="Ruby J.G."/>
            <person name="Reiff S.B."/>
            <person name="Swart E.C."/>
            <person name="Gosai S."/>
            <person name="Prabakaran S."/>
            <person name="Witkowska E."/>
            <person name="Larue G.E."/>
            <person name="Fisher S."/>
            <person name="Freeman R.M."/>
            <person name="Gunawardena J."/>
            <person name="Chu W."/>
            <person name="Stover N.A."/>
            <person name="Gregory B.D."/>
            <person name="Nowacki M."/>
            <person name="Derisi J."/>
            <person name="Roy S.W."/>
            <person name="Marshall W.F."/>
            <person name="Sood P."/>
        </authorList>
    </citation>
    <scope>NUCLEOTIDE SEQUENCE [LARGE SCALE GENOMIC DNA]</scope>
    <source>
        <strain evidence="3">WM001</strain>
    </source>
</reference>
<sequence length="232" mass="27699">MCTSNDRYRKLWTAEEDQYLIQIVTENQGKNWPKIASELQKKFSIIRRPKQCRERWINNLMVGKEEKTWSESDIALVFKLQKHLRNKWSKIAKYFEGRSSNSIKNLFYSTIRRNLRRFNKGKKSSDKIRGKINQLMQFPKVREILSTSPYSPKKKLREMQLDKTTLDQLRCNNKENDELNLKCFSQGEFIFTITSRNKSQAEFEANSYSDYSNFYSGFELTDGKEDIFYKTL</sequence>
<evidence type="ECO:0000313" key="3">
    <source>
        <dbReference type="EMBL" id="OMJ67733.1"/>
    </source>
</evidence>
<protein>
    <recommendedName>
        <fullName evidence="5">Myb-like DNA-binding domain containing protein</fullName>
    </recommendedName>
</protein>
<dbReference type="Proteomes" id="UP000187209">
    <property type="component" value="Unassembled WGS sequence"/>
</dbReference>
<dbReference type="InterPro" id="IPR009057">
    <property type="entry name" value="Homeodomain-like_sf"/>
</dbReference>
<dbReference type="Gene3D" id="1.10.10.60">
    <property type="entry name" value="Homeodomain-like"/>
    <property type="match status" value="2"/>
</dbReference>
<dbReference type="PROSITE" id="PS50090">
    <property type="entry name" value="MYB_LIKE"/>
    <property type="match status" value="2"/>
</dbReference>
<dbReference type="GO" id="GO:0000981">
    <property type="term" value="F:DNA-binding transcription factor activity, RNA polymerase II-specific"/>
    <property type="evidence" value="ECO:0007669"/>
    <property type="project" value="TreeGrafter"/>
</dbReference>
<feature type="domain" description="Myb-like" evidence="1">
    <location>
        <begin position="69"/>
        <end position="111"/>
    </location>
</feature>
<feature type="domain" description="HTH myb-type" evidence="2">
    <location>
        <begin position="4"/>
        <end position="64"/>
    </location>
</feature>
<evidence type="ECO:0000313" key="4">
    <source>
        <dbReference type="Proteomes" id="UP000187209"/>
    </source>
</evidence>
<dbReference type="PANTHER" id="PTHR45614:SF274">
    <property type="entry name" value="MYB-LIKE DNA-BINDING PROTEIN"/>
    <property type="match status" value="1"/>
</dbReference>
<dbReference type="PROSITE" id="PS51294">
    <property type="entry name" value="HTH_MYB"/>
    <property type="match status" value="2"/>
</dbReference>
<name>A0A1R2AT80_9CILI</name>